<keyword evidence="2" id="KW-0812">Transmembrane</keyword>
<dbReference type="eggNOG" id="KOG1303">
    <property type="taxonomic scope" value="Eukaryota"/>
</dbReference>
<name>A0A0E0M207_ORYPU</name>
<feature type="transmembrane region" description="Helical" evidence="2">
    <location>
        <begin position="215"/>
        <end position="237"/>
    </location>
</feature>
<proteinExistence type="predicted"/>
<dbReference type="Proteomes" id="UP000026962">
    <property type="component" value="Chromosome 9"/>
</dbReference>
<evidence type="ECO:0000313" key="3">
    <source>
        <dbReference type="EnsemblPlants" id="OPUNC09G11130.1"/>
    </source>
</evidence>
<keyword evidence="2" id="KW-1133">Transmembrane helix</keyword>
<feature type="transmembrane region" description="Helical" evidence="2">
    <location>
        <begin position="58"/>
        <end position="78"/>
    </location>
</feature>
<reference evidence="3" key="2">
    <citation type="submission" date="2018-05" db="EMBL/GenBank/DDBJ databases">
        <title>OpunRS2 (Oryza punctata Reference Sequence Version 2).</title>
        <authorList>
            <person name="Zhang J."/>
            <person name="Kudrna D."/>
            <person name="Lee S."/>
            <person name="Talag J."/>
            <person name="Welchert J."/>
            <person name="Wing R.A."/>
        </authorList>
    </citation>
    <scope>NUCLEOTIDE SEQUENCE [LARGE SCALE GENOMIC DNA]</scope>
</reference>
<feature type="transmembrane region" description="Helical" evidence="2">
    <location>
        <begin position="30"/>
        <end position="51"/>
    </location>
</feature>
<dbReference type="Gramene" id="OPUNC09G11130.1">
    <property type="protein sequence ID" value="OPUNC09G11130.1"/>
    <property type="gene ID" value="OPUNC09G11130"/>
</dbReference>
<protein>
    <recommendedName>
        <fullName evidence="5">Amino acid transporter transmembrane domain-containing protein</fullName>
    </recommendedName>
</protein>
<evidence type="ECO:0000256" key="1">
    <source>
        <dbReference type="SAM" id="MobiDB-lite"/>
    </source>
</evidence>
<dbReference type="STRING" id="4537.A0A0E0M207"/>
<feature type="transmembrane region" description="Helical" evidence="2">
    <location>
        <begin position="188"/>
        <end position="209"/>
    </location>
</feature>
<feature type="compositionally biased region" description="Basic and acidic residues" evidence="1">
    <location>
        <begin position="274"/>
        <end position="301"/>
    </location>
</feature>
<evidence type="ECO:0008006" key="5">
    <source>
        <dbReference type="Google" id="ProtNLM"/>
    </source>
</evidence>
<dbReference type="HOGENOM" id="CLU_892505_0_0_1"/>
<accession>A0A0E0M207</accession>
<keyword evidence="4" id="KW-1185">Reference proteome</keyword>
<sequence>MYVELYLVTTGFLILDGDNLDNLFPGVSVSLGPVALAGKQLFVVLVTLVIVPTTLGVLAYVSVTGVFASVIIVLRAAVVDGVGFSGRGTTTPLLITGLPTALGFWMCNDRTQRLPDVVHLYEAKVSVSEDASDMLPALNAQLRSNGGALGYLIYGDGVLSQLTLNLIVARLSPKVAIYTMLLNPLSKICGAVGVSVVVRTLLVLSTVAVAPIVSFFAYLMALVGSLLIVGVSMLLIVSTARWPPRHTHVSTARRRLHLSAAAPTLSARRGTQRGRRENGAVKREKEQQGRERKRDKGERRPTMGPTIFILCE</sequence>
<organism evidence="3">
    <name type="scientific">Oryza punctata</name>
    <name type="common">Red rice</name>
    <dbReference type="NCBI Taxonomy" id="4537"/>
    <lineage>
        <taxon>Eukaryota</taxon>
        <taxon>Viridiplantae</taxon>
        <taxon>Streptophyta</taxon>
        <taxon>Embryophyta</taxon>
        <taxon>Tracheophyta</taxon>
        <taxon>Spermatophyta</taxon>
        <taxon>Magnoliopsida</taxon>
        <taxon>Liliopsida</taxon>
        <taxon>Poales</taxon>
        <taxon>Poaceae</taxon>
        <taxon>BOP clade</taxon>
        <taxon>Oryzoideae</taxon>
        <taxon>Oryzeae</taxon>
        <taxon>Oryzinae</taxon>
        <taxon>Oryza</taxon>
    </lineage>
</organism>
<reference evidence="3" key="1">
    <citation type="submission" date="2015-04" db="UniProtKB">
        <authorList>
            <consortium name="EnsemblPlants"/>
        </authorList>
    </citation>
    <scope>IDENTIFICATION</scope>
</reference>
<keyword evidence="2" id="KW-0472">Membrane</keyword>
<dbReference type="EnsemblPlants" id="OPUNC09G11130.1">
    <property type="protein sequence ID" value="OPUNC09G11130.1"/>
    <property type="gene ID" value="OPUNC09G11130"/>
</dbReference>
<evidence type="ECO:0000313" key="4">
    <source>
        <dbReference type="Proteomes" id="UP000026962"/>
    </source>
</evidence>
<evidence type="ECO:0000256" key="2">
    <source>
        <dbReference type="SAM" id="Phobius"/>
    </source>
</evidence>
<dbReference type="AlphaFoldDB" id="A0A0E0M207"/>
<feature type="region of interest" description="Disordered" evidence="1">
    <location>
        <begin position="264"/>
        <end position="305"/>
    </location>
</feature>